<dbReference type="PANTHER" id="PTHR12904:SF23">
    <property type="entry name" value="PROTEIN ZER-1 HOMOLOG"/>
    <property type="match status" value="1"/>
</dbReference>
<dbReference type="InterPro" id="IPR016024">
    <property type="entry name" value="ARM-type_fold"/>
</dbReference>
<name>A0AAD9J6S8_9ANNE</name>
<dbReference type="InterPro" id="IPR055142">
    <property type="entry name" value="ZER1-like_C"/>
</dbReference>
<organism evidence="3 4">
    <name type="scientific">Paralvinella palmiformis</name>
    <dbReference type="NCBI Taxonomy" id="53620"/>
    <lineage>
        <taxon>Eukaryota</taxon>
        <taxon>Metazoa</taxon>
        <taxon>Spiralia</taxon>
        <taxon>Lophotrochozoa</taxon>
        <taxon>Annelida</taxon>
        <taxon>Polychaeta</taxon>
        <taxon>Sedentaria</taxon>
        <taxon>Canalipalpata</taxon>
        <taxon>Terebellida</taxon>
        <taxon>Terebelliformia</taxon>
        <taxon>Alvinellidae</taxon>
        <taxon>Paralvinella</taxon>
    </lineage>
</organism>
<evidence type="ECO:0000259" key="2">
    <source>
        <dbReference type="Pfam" id="PF22964"/>
    </source>
</evidence>
<protein>
    <recommendedName>
        <fullName evidence="2">Protein zer-1 homolog-like C-terminal domain-containing protein</fullName>
    </recommendedName>
</protein>
<dbReference type="PANTHER" id="PTHR12904">
    <property type="match status" value="1"/>
</dbReference>
<gene>
    <name evidence="3" type="ORF">LSH36_548g02019</name>
</gene>
<feature type="domain" description="Protein zer-1 homolog-like C-terminal" evidence="2">
    <location>
        <begin position="866"/>
        <end position="1027"/>
    </location>
</feature>
<dbReference type="Proteomes" id="UP001208570">
    <property type="component" value="Unassembled WGS sequence"/>
</dbReference>
<dbReference type="EMBL" id="JAODUP010000548">
    <property type="protein sequence ID" value="KAK2147529.1"/>
    <property type="molecule type" value="Genomic_DNA"/>
</dbReference>
<dbReference type="InterPro" id="IPR051341">
    <property type="entry name" value="Zyg-11_UBL_adapter"/>
</dbReference>
<feature type="domain" description="Protein zer-1 homolog-like C-terminal" evidence="2">
    <location>
        <begin position="601"/>
        <end position="847"/>
    </location>
</feature>
<evidence type="ECO:0000256" key="1">
    <source>
        <dbReference type="ARBA" id="ARBA00022786"/>
    </source>
</evidence>
<sequence>MKDLAQLIPILSEQCRRAEGNGDLVRLGTEYLADVLTILDADPGSDSRIGSDIDEAWRICSILNSAADNHQLFVDGGGVRAGFRCLALCYDHEILLSVLLALHEVSFTHGSSLVSVQYLARLLRLLGSEIHATSYLSCLILACLLHKGHLDHGMDQHTKHEIVMTMHETIRRWPPDSPPMVHMQHFNIQSEYLAGKQYPVLAYLASWQLNHYTTNDAGLYGYMVFRDLDIAILNAIIRNKDTADEVKQLLEEVLCRCQSNDELADYINMKTFLGSVIAEADVYFENQDKHAASQYEHSVASDTDHQHSERNLTFDIINASKESDCSGRVSSPMTNQLDNGNKAEIDHLGNDNTRDVLYDVDTPEANHSVNVDKSDHIRRSSKEGGVSDEEILLTEPLLMATPTLDTTLEDLVEKAWKICYIITWGCSYNQTFIDEGGIVIAQQYMRERHRTEAMMTYLLGTLYNISYTHSECLLTSDVIDDLTEQLDSQIQNVSFFSCQILANVIDADCDAYNEDMLLADKDKYLAADHLPALQYFISWQFWYNVHHDPTVYSVRIINDDDLTKMKLLVNSEKTDERIKVKLANVIEFCSRREKIKDNLRSILNAVEASWKASDKMELTALCQKHLTTLLAILDRDSTASEESLVTIVWQTFYYLNWAGGSHKYFVDGGCLGVAFTTLHKWNHLEHVAENILLTLYFVARTHAKYFTRKDFLDHLRETLESRAQRISYISCQLLARIIRKTSPTWPPGYPTEEITECMERAIDRWSLDSDLPINMDVRHVCYLLDVSRPVFQYLMAWVLYSCVQKDASKNCTLIVRHVGINLLNNVIDDSKTEEKVRVLLRQVVHSCGDREELRTYIKMQNYIQSVNEDDQTTDDCIYMKVVLEFLADSATTSTPSQLVEHGWSICYDLIRSGHQEQFLTGNGVKMALDEFRNEDDRAVLRKSVADVLYHVADMRSEHVINPDHLDLLLEALTSPIQTVSYLSSKILCRLLYRGPRHWCLEAPTKDDVILRLRGAIKEWSLDYDMKIKIDDFTTQREDVGLMLLKELKDNSNFDDGMKTTINDMIHYCDSKEDIRMYAQAKDSLRTILIKIERWSDRSDRTILSQLGEHYMSDVLATLATSQIIALPADVNDDGWTLCEILTRLRYVNDQLFVNSGGLLIAFKCLQQMSSSSLIVRKIIRVLHRAALKNAFAFVRVIHLDKLVELLQSDVQEISFLTCRLLARILYKGSRDWDVVRPTRDDIALQMYETIDGWSMTSDIGLDDLDRFDIDEEMIHLSSGTDQPVLQYFTAWQLCYMMCWKPDKYYRLIIEDIRLDTLQAVIDNIGTDDKVKILLQLRKATDRKAPKNGYTLLPTEMNAVLLYNNGGRSAVEVSSLVGVENYGTVVLGPELYLYVFLRWQNFVTVVLVGVLGVFTVEQPEVEPPYHGHYEPFQLK</sequence>
<accession>A0AAD9J6S8</accession>
<feature type="domain" description="Protein zer-1 homolog-like C-terminal" evidence="2">
    <location>
        <begin position="64"/>
        <end position="258"/>
    </location>
</feature>
<evidence type="ECO:0000313" key="3">
    <source>
        <dbReference type="EMBL" id="KAK2147529.1"/>
    </source>
</evidence>
<dbReference type="Pfam" id="PF22964">
    <property type="entry name" value="ZER1-like_2nd"/>
    <property type="match status" value="4"/>
</dbReference>
<reference evidence="3" key="1">
    <citation type="journal article" date="2023" name="Mol. Biol. Evol.">
        <title>Third-Generation Sequencing Reveals the Adaptive Role of the Epigenome in Three Deep-Sea Polychaetes.</title>
        <authorList>
            <person name="Perez M."/>
            <person name="Aroh O."/>
            <person name="Sun Y."/>
            <person name="Lan Y."/>
            <person name="Juniper S.K."/>
            <person name="Young C.R."/>
            <person name="Angers B."/>
            <person name="Qian P.Y."/>
        </authorList>
    </citation>
    <scope>NUCLEOTIDE SEQUENCE</scope>
    <source>
        <strain evidence="3">P08H-3</strain>
    </source>
</reference>
<dbReference type="InterPro" id="IPR011989">
    <property type="entry name" value="ARM-like"/>
</dbReference>
<comment type="caution">
    <text evidence="3">The sequence shown here is derived from an EMBL/GenBank/DDBJ whole genome shotgun (WGS) entry which is preliminary data.</text>
</comment>
<keyword evidence="4" id="KW-1185">Reference proteome</keyword>
<dbReference type="SUPFAM" id="SSF48371">
    <property type="entry name" value="ARM repeat"/>
    <property type="match status" value="2"/>
</dbReference>
<keyword evidence="1" id="KW-0833">Ubl conjugation pathway</keyword>
<evidence type="ECO:0000313" key="4">
    <source>
        <dbReference type="Proteomes" id="UP001208570"/>
    </source>
</evidence>
<feature type="domain" description="Protein zer-1 homolog-like C-terminal" evidence="2">
    <location>
        <begin position="1146"/>
        <end position="1334"/>
    </location>
</feature>
<proteinExistence type="predicted"/>
<dbReference type="Gene3D" id="1.25.10.10">
    <property type="entry name" value="Leucine-rich Repeat Variant"/>
    <property type="match status" value="1"/>
</dbReference>